<evidence type="ECO:0000256" key="7">
    <source>
        <dbReference type="HAMAP-Rule" id="MF_01224"/>
    </source>
</evidence>
<dbReference type="SUPFAM" id="SSF55040">
    <property type="entry name" value="Molybdenum cofactor biosynthesis protein C, MoaC"/>
    <property type="match status" value="1"/>
</dbReference>
<comment type="similarity">
    <text evidence="7">Belongs to the MoaC family.</text>
</comment>
<dbReference type="GO" id="GO:0061799">
    <property type="term" value="F:cyclic pyranopterin monophosphate synthase activity"/>
    <property type="evidence" value="ECO:0007669"/>
    <property type="project" value="UniProtKB-UniRule"/>
</dbReference>
<comment type="function">
    <text evidence="6 7">Catalyzes the conversion of (8S)-3',8-cyclo-7,8-dihydroguanosine 5'-triphosphate to cyclic pyranopterin monophosphate (cPMP).</text>
</comment>
<dbReference type="InterPro" id="IPR036522">
    <property type="entry name" value="MoaC_sf"/>
</dbReference>
<feature type="binding site" evidence="7">
    <location>
        <begin position="116"/>
        <end position="117"/>
    </location>
    <ligand>
        <name>substrate</name>
    </ligand>
</feature>
<dbReference type="NCBIfam" id="NF006870">
    <property type="entry name" value="PRK09364.1"/>
    <property type="match status" value="1"/>
</dbReference>
<dbReference type="EC" id="4.6.1.17" evidence="3 7"/>
<sequence length="164" mass="17768">MSDPESLNHFNAQGEAHMVHVGAKAVSARVAVAEGEIRMAKSTFERITQGQIHKGDVMGIARIAAIQATKRTWELIPLAHPLLLTGVEVELLPVIESSSIICRVEVHCSGQTGVEMEALTAVSVALLTIYDMCKAMDRGMEIDAIRLIKKEGGKTGLWTRGPRP</sequence>
<evidence type="ECO:0000256" key="6">
    <source>
        <dbReference type="ARBA" id="ARBA00055087"/>
    </source>
</evidence>
<keyword evidence="5 7" id="KW-0456">Lyase</keyword>
<comment type="caution">
    <text evidence="9">The sequence shown here is derived from an EMBL/GenBank/DDBJ whole genome shotgun (WGS) entry which is preliminary data.</text>
</comment>
<dbReference type="Proteomes" id="UP000234329">
    <property type="component" value="Unassembled WGS sequence"/>
</dbReference>
<evidence type="ECO:0000256" key="2">
    <source>
        <dbReference type="ARBA" id="ARBA00005046"/>
    </source>
</evidence>
<dbReference type="InterPro" id="IPR023045">
    <property type="entry name" value="MoaC"/>
</dbReference>
<reference evidence="9 10" key="1">
    <citation type="submission" date="2017-03" db="EMBL/GenBank/DDBJ databases">
        <title>Draft genime sequence of the acidophilic sulfur-oxidizing bacterium Acidithiobacillus sp. SH, isolated from seawater.</title>
        <authorList>
            <person name="Sharmin S."/>
            <person name="Tokuhisa M."/>
            <person name="Kanao T."/>
            <person name="Kamimura K."/>
        </authorList>
    </citation>
    <scope>NUCLEOTIDE SEQUENCE [LARGE SCALE GENOMIC DNA]</scope>
    <source>
        <strain evidence="9 10">SH</strain>
    </source>
</reference>
<organism evidence="9 10">
    <name type="scientific">Acidithiobacillus marinus</name>
    <dbReference type="NCBI Taxonomy" id="187490"/>
    <lineage>
        <taxon>Bacteria</taxon>
        <taxon>Pseudomonadati</taxon>
        <taxon>Pseudomonadota</taxon>
        <taxon>Acidithiobacillia</taxon>
        <taxon>Acidithiobacillales</taxon>
        <taxon>Acidithiobacillaceae</taxon>
        <taxon>Acidithiobacillus</taxon>
    </lineage>
</organism>
<dbReference type="InParanoid" id="A0A2I1DL76"/>
<dbReference type="GO" id="GO:0006777">
    <property type="term" value="P:Mo-molybdopterin cofactor biosynthetic process"/>
    <property type="evidence" value="ECO:0007669"/>
    <property type="project" value="UniProtKB-UniRule"/>
</dbReference>
<dbReference type="InterPro" id="IPR047594">
    <property type="entry name" value="MoaC_bact/euk"/>
</dbReference>
<dbReference type="InterPro" id="IPR050105">
    <property type="entry name" value="MoCo_biosynth_MoaA/MoaC"/>
</dbReference>
<dbReference type="FunCoup" id="A0A2I1DL76">
    <property type="interactions" value="328"/>
</dbReference>
<feature type="domain" description="Molybdopterin cofactor biosynthesis C (MoaC)" evidence="8">
    <location>
        <begin position="18"/>
        <end position="153"/>
    </location>
</feature>
<accession>A0A2I1DL76</accession>
<proteinExistence type="inferred from homology"/>
<evidence type="ECO:0000259" key="8">
    <source>
        <dbReference type="Pfam" id="PF01967"/>
    </source>
</evidence>
<name>A0A2I1DL76_9PROT</name>
<evidence type="ECO:0000256" key="3">
    <source>
        <dbReference type="ARBA" id="ARBA00012575"/>
    </source>
</evidence>
<evidence type="ECO:0000313" key="9">
    <source>
        <dbReference type="EMBL" id="PKY10632.1"/>
    </source>
</evidence>
<dbReference type="HAMAP" id="MF_01224_B">
    <property type="entry name" value="MoaC_B"/>
    <property type="match status" value="1"/>
</dbReference>
<keyword evidence="10" id="KW-1185">Reference proteome</keyword>
<evidence type="ECO:0000313" key="10">
    <source>
        <dbReference type="Proteomes" id="UP000234329"/>
    </source>
</evidence>
<evidence type="ECO:0000256" key="1">
    <source>
        <dbReference type="ARBA" id="ARBA00001637"/>
    </source>
</evidence>
<feature type="active site" evidence="7">
    <location>
        <position position="131"/>
    </location>
</feature>
<keyword evidence="4 7" id="KW-0501">Molybdenum cofactor biosynthesis</keyword>
<dbReference type="RefSeq" id="WP_101537931.1">
    <property type="nucleotide sequence ID" value="NZ_MXAV01000034.1"/>
</dbReference>
<dbReference type="CDD" id="cd01420">
    <property type="entry name" value="MoaC_PE"/>
    <property type="match status" value="1"/>
</dbReference>
<evidence type="ECO:0000256" key="4">
    <source>
        <dbReference type="ARBA" id="ARBA00023150"/>
    </source>
</evidence>
<dbReference type="Gene3D" id="3.30.70.640">
    <property type="entry name" value="Molybdopterin cofactor biosynthesis C (MoaC) domain"/>
    <property type="match status" value="1"/>
</dbReference>
<evidence type="ECO:0000256" key="5">
    <source>
        <dbReference type="ARBA" id="ARBA00023239"/>
    </source>
</evidence>
<dbReference type="Pfam" id="PF01967">
    <property type="entry name" value="MoaC"/>
    <property type="match status" value="1"/>
</dbReference>
<dbReference type="NCBIfam" id="TIGR00581">
    <property type="entry name" value="moaC"/>
    <property type="match status" value="1"/>
</dbReference>
<dbReference type="EMBL" id="MXAV01000034">
    <property type="protein sequence ID" value="PKY10632.1"/>
    <property type="molecule type" value="Genomic_DNA"/>
</dbReference>
<dbReference type="AlphaFoldDB" id="A0A2I1DL76"/>
<comment type="catalytic activity">
    <reaction evidence="1 7">
        <text>(8S)-3',8-cyclo-7,8-dihydroguanosine 5'-triphosphate = cyclic pyranopterin phosphate + diphosphate</text>
        <dbReference type="Rhea" id="RHEA:49580"/>
        <dbReference type="ChEBI" id="CHEBI:33019"/>
        <dbReference type="ChEBI" id="CHEBI:59648"/>
        <dbReference type="ChEBI" id="CHEBI:131766"/>
        <dbReference type="EC" id="4.6.1.17"/>
    </reaction>
</comment>
<feature type="binding site" evidence="7">
    <location>
        <begin position="78"/>
        <end position="80"/>
    </location>
    <ligand>
        <name>substrate</name>
    </ligand>
</feature>
<dbReference type="UniPathway" id="UPA00344"/>
<dbReference type="PANTHER" id="PTHR22960">
    <property type="entry name" value="MOLYBDOPTERIN COFACTOR SYNTHESIS PROTEIN A"/>
    <property type="match status" value="1"/>
</dbReference>
<dbReference type="OrthoDB" id="9794429at2"/>
<comment type="subunit">
    <text evidence="7">Homohexamer; trimer of dimers.</text>
</comment>
<comment type="pathway">
    <text evidence="2 7">Cofactor biosynthesis; molybdopterin biosynthesis.</text>
</comment>
<gene>
    <name evidence="7" type="primary">moaC</name>
    <name evidence="9" type="ORF">B1757_08625</name>
</gene>
<protein>
    <recommendedName>
        <fullName evidence="3 7">Cyclic pyranopterin monophosphate synthase</fullName>
        <ecNumber evidence="3 7">4.6.1.17</ecNumber>
    </recommendedName>
    <alternativeName>
        <fullName evidence="7">Molybdenum cofactor biosynthesis protein C</fullName>
    </alternativeName>
</protein>
<dbReference type="InterPro" id="IPR002820">
    <property type="entry name" value="Mopterin_CF_biosynth-C_dom"/>
</dbReference>